<dbReference type="Proteomes" id="UP000593578">
    <property type="component" value="Unassembled WGS sequence"/>
</dbReference>
<evidence type="ECO:0000313" key="5">
    <source>
        <dbReference type="EMBL" id="KJB36960.1"/>
    </source>
</evidence>
<protein>
    <submittedName>
        <fullName evidence="5">Uncharacterized protein</fullName>
    </submittedName>
</protein>
<dbReference type="PROSITE" id="PS50985">
    <property type="entry name" value="GRAS"/>
    <property type="match status" value="1"/>
</dbReference>
<evidence type="ECO:0000256" key="4">
    <source>
        <dbReference type="SAM" id="MobiDB-lite"/>
    </source>
</evidence>
<evidence type="ECO:0000313" key="6">
    <source>
        <dbReference type="EMBL" id="MBA0588177.1"/>
    </source>
</evidence>
<reference evidence="6" key="3">
    <citation type="submission" date="2020-04" db="EMBL/GenBank/DDBJ databases">
        <authorList>
            <person name="Grover C.E."/>
            <person name="Arick M.A. II"/>
            <person name="Thrash A."/>
            <person name="Conover J.L."/>
            <person name="Sanders W.S."/>
            <person name="Peterson D.G."/>
            <person name="Scheffler J.A."/>
            <person name="Scheffler B.E."/>
            <person name="Wendel J.F."/>
        </authorList>
    </citation>
    <scope>NUCLEOTIDE SEQUENCE</scope>
    <source>
        <strain evidence="6">8</strain>
        <tissue evidence="6">Leaf</tissue>
    </source>
</reference>
<dbReference type="Proteomes" id="UP000032304">
    <property type="component" value="Chromosome 6"/>
</dbReference>
<evidence type="ECO:0000256" key="3">
    <source>
        <dbReference type="PROSITE-ProRule" id="PRU01191"/>
    </source>
</evidence>
<evidence type="ECO:0000256" key="1">
    <source>
        <dbReference type="ARBA" id="ARBA00023015"/>
    </source>
</evidence>
<dbReference type="Pfam" id="PF03514">
    <property type="entry name" value="GRAS"/>
    <property type="match status" value="1"/>
</dbReference>
<feature type="compositionally biased region" description="Polar residues" evidence="4">
    <location>
        <begin position="134"/>
        <end position="143"/>
    </location>
</feature>
<dbReference type="EMBL" id="JABEZZ010000006">
    <property type="protein sequence ID" value="MBA0588177.1"/>
    <property type="molecule type" value="Genomic_DNA"/>
</dbReference>
<sequence>MMQSDNFPPSSWPFESFLNSSIDQLEVQPYGLNMSENFDGCEFSSSFNTREDSPEISHFSTMVSGEIFPCNDHLQEFLVPLEGLESMLTDGIEDLYDCLDEGEDSFGSMMPLSSQSQDVCSPSASIRSSEASADMTSTQSSLTLPGDSMEIDNQLSLFHLLKAYGEATEKNQSELAEVILRCVGEKASPVGETWERIAFNLSQDIQHQSDYLMQESSKNFEAAFRVFYQVFPYWRFAHFAANSAILEAMPNDADTLHIVDFNIGEGLQWPPVIEALAWKHKSMRLTSIRWEEEDSAHSPWRFKGTMRQLCNHAKSFGLKLEVEEMGIHDLVNELKMKKRGGAGEWLAFNCMVGMGKGKRRKIVNEFLNVAKEVLASSGNYFARDRGVITFGDGDACEKLKDCSGFGTFFNGQLMHYQAVLESMESNFAKHLVQARMAMECLFVGPNICGQAWLQKWKEINEICDFDAGTALEGLRVSSERLMEAKEIVRERDTLFEVSIGGVSGNELALEWRGNTLVRVSSWRNTQL</sequence>
<dbReference type="OMA" id="MALEWRG"/>
<name>A0A0D2T081_GOSRA</name>
<reference evidence="5 7" key="1">
    <citation type="journal article" date="2012" name="Nature">
        <title>Repeated polyploidization of Gossypium genomes and the evolution of spinnable cotton fibres.</title>
        <authorList>
            <person name="Paterson A.H."/>
            <person name="Wendel J.F."/>
            <person name="Gundlach H."/>
            <person name="Guo H."/>
            <person name="Jenkins J."/>
            <person name="Jin D."/>
            <person name="Llewellyn D."/>
            <person name="Showmaker K.C."/>
            <person name="Shu S."/>
            <person name="Udall J."/>
            <person name="Yoo M.J."/>
            <person name="Byers R."/>
            <person name="Chen W."/>
            <person name="Doron-Faigenboim A."/>
            <person name="Duke M.V."/>
            <person name="Gong L."/>
            <person name="Grimwood J."/>
            <person name="Grover C."/>
            <person name="Grupp K."/>
            <person name="Hu G."/>
            <person name="Lee T.H."/>
            <person name="Li J."/>
            <person name="Lin L."/>
            <person name="Liu T."/>
            <person name="Marler B.S."/>
            <person name="Page J.T."/>
            <person name="Roberts A.W."/>
            <person name="Romanel E."/>
            <person name="Sanders W.S."/>
            <person name="Szadkowski E."/>
            <person name="Tan X."/>
            <person name="Tang H."/>
            <person name="Xu C."/>
            <person name="Wang J."/>
            <person name="Wang Z."/>
            <person name="Zhang D."/>
            <person name="Zhang L."/>
            <person name="Ashrafi H."/>
            <person name="Bedon F."/>
            <person name="Bowers J.E."/>
            <person name="Brubaker C.L."/>
            <person name="Chee P.W."/>
            <person name="Das S."/>
            <person name="Gingle A.R."/>
            <person name="Haigler C.H."/>
            <person name="Harker D."/>
            <person name="Hoffmann L.V."/>
            <person name="Hovav R."/>
            <person name="Jones D.C."/>
            <person name="Lemke C."/>
            <person name="Mansoor S."/>
            <person name="ur Rahman M."/>
            <person name="Rainville L.N."/>
            <person name="Rambani A."/>
            <person name="Reddy U.K."/>
            <person name="Rong J.K."/>
            <person name="Saranga Y."/>
            <person name="Scheffler B.E."/>
            <person name="Scheffler J.A."/>
            <person name="Stelly D.M."/>
            <person name="Triplett B.A."/>
            <person name="Van Deynze A."/>
            <person name="Vaslin M.F."/>
            <person name="Waghmare V.N."/>
            <person name="Walford S.A."/>
            <person name="Wright R.J."/>
            <person name="Zaki E.A."/>
            <person name="Zhang T."/>
            <person name="Dennis E.S."/>
            <person name="Mayer K.F."/>
            <person name="Peterson D.G."/>
            <person name="Rokhsar D.S."/>
            <person name="Wang X."/>
            <person name="Schmutz J."/>
        </authorList>
    </citation>
    <scope>NUCLEOTIDE SEQUENCE [LARGE SCALE GENOMIC DNA]</scope>
</reference>
<dbReference type="STRING" id="29730.A0A0D2T081"/>
<organism evidence="5 7">
    <name type="scientific">Gossypium raimondii</name>
    <name type="common">Peruvian cotton</name>
    <name type="synonym">Gossypium klotzschianum subsp. raimondii</name>
    <dbReference type="NCBI Taxonomy" id="29730"/>
    <lineage>
        <taxon>Eukaryota</taxon>
        <taxon>Viridiplantae</taxon>
        <taxon>Streptophyta</taxon>
        <taxon>Embryophyta</taxon>
        <taxon>Tracheophyta</taxon>
        <taxon>Spermatophyta</taxon>
        <taxon>Magnoliopsida</taxon>
        <taxon>eudicotyledons</taxon>
        <taxon>Gunneridae</taxon>
        <taxon>Pentapetalae</taxon>
        <taxon>rosids</taxon>
        <taxon>malvids</taxon>
        <taxon>Malvales</taxon>
        <taxon>Malvaceae</taxon>
        <taxon>Malvoideae</taxon>
        <taxon>Gossypium</taxon>
    </lineage>
</organism>
<feature type="compositionally biased region" description="Low complexity" evidence="4">
    <location>
        <begin position="121"/>
        <end position="133"/>
    </location>
</feature>
<keyword evidence="2" id="KW-0804">Transcription</keyword>
<dbReference type="Gramene" id="KJB36960">
    <property type="protein sequence ID" value="KJB36960"/>
    <property type="gene ID" value="B456_006G184400"/>
</dbReference>
<proteinExistence type="inferred from homology"/>
<dbReference type="AlphaFoldDB" id="A0A0D2T081"/>
<reference evidence="6 8" key="2">
    <citation type="journal article" date="2019" name="Genome Biol. Evol.">
        <title>Insights into the evolution of the New World diploid cottons (Gossypium, subgenus Houzingenia) based on genome sequencing.</title>
        <authorList>
            <person name="Grover C.E."/>
            <person name="Arick M.A. 2nd"/>
            <person name="Thrash A."/>
            <person name="Conover J.L."/>
            <person name="Sanders W.S."/>
            <person name="Peterson D.G."/>
            <person name="Frelichowski J.E."/>
            <person name="Scheffler J.A."/>
            <person name="Scheffler B.E."/>
            <person name="Wendel J.F."/>
        </authorList>
    </citation>
    <scope>NUCLEOTIDE SEQUENCE [LARGE SCALE GENOMIC DNA]</scope>
    <source>
        <strain evidence="6">8</strain>
        <tissue evidence="6">Leaf</tissue>
    </source>
</reference>
<dbReference type="eggNOG" id="ENOG502QWF3">
    <property type="taxonomic scope" value="Eukaryota"/>
</dbReference>
<keyword evidence="7" id="KW-1185">Reference proteome</keyword>
<comment type="caution">
    <text evidence="3">Lacks conserved residue(s) required for the propagation of feature annotation.</text>
</comment>
<dbReference type="OrthoDB" id="1935022at2759"/>
<comment type="similarity">
    <text evidence="3">Belongs to the GRAS family.</text>
</comment>
<gene>
    <name evidence="5" type="ORF">B456_006G184400</name>
    <name evidence="6" type="ORF">Gorai_001290</name>
</gene>
<dbReference type="InterPro" id="IPR005202">
    <property type="entry name" value="TF_GRAS"/>
</dbReference>
<feature type="short sequence motif" description="VHIID" evidence="3">
    <location>
        <begin position="256"/>
        <end position="260"/>
    </location>
</feature>
<accession>A0A0D2T081</accession>
<dbReference type="PANTHER" id="PTHR31636">
    <property type="entry name" value="OSJNBA0084A10.13 PROTEIN-RELATED"/>
    <property type="match status" value="1"/>
</dbReference>
<feature type="region of interest" description="Disordered" evidence="4">
    <location>
        <begin position="112"/>
        <end position="145"/>
    </location>
</feature>
<evidence type="ECO:0000313" key="7">
    <source>
        <dbReference type="Proteomes" id="UP000032304"/>
    </source>
</evidence>
<feature type="region of interest" description="SAW" evidence="3">
    <location>
        <begin position="442"/>
        <end position="523"/>
    </location>
</feature>
<dbReference type="KEGG" id="gra:105799970"/>
<keyword evidence="1" id="KW-0805">Transcription regulation</keyword>
<evidence type="ECO:0000256" key="2">
    <source>
        <dbReference type="ARBA" id="ARBA00023163"/>
    </source>
</evidence>
<feature type="region of interest" description="Leucine repeat II (LRII)" evidence="3">
    <location>
        <begin position="304"/>
        <end position="336"/>
    </location>
</feature>
<dbReference type="EMBL" id="CM001745">
    <property type="protein sequence ID" value="KJB36960.1"/>
    <property type="molecule type" value="Genomic_DNA"/>
</dbReference>
<evidence type="ECO:0000313" key="8">
    <source>
        <dbReference type="Proteomes" id="UP000593578"/>
    </source>
</evidence>